<evidence type="ECO:0000313" key="2">
    <source>
        <dbReference type="EMBL" id="KAK7802859.1"/>
    </source>
</evidence>
<dbReference type="InterPro" id="IPR033541">
    <property type="entry name" value="Dermokine"/>
</dbReference>
<dbReference type="AlphaFoldDB" id="A0AAW0HMK6"/>
<dbReference type="GO" id="GO:0005615">
    <property type="term" value="C:extracellular space"/>
    <property type="evidence" value="ECO:0007669"/>
    <property type="project" value="TreeGrafter"/>
</dbReference>
<reference evidence="2 3" key="1">
    <citation type="journal article" date="2023" name="bioRxiv">
        <title>Conserved and derived expression patterns and positive selection on dental genes reveal complex evolutionary context of ever-growing rodent molars.</title>
        <authorList>
            <person name="Calamari Z.T."/>
            <person name="Song A."/>
            <person name="Cohen E."/>
            <person name="Akter M."/>
            <person name="Roy R.D."/>
            <person name="Hallikas O."/>
            <person name="Christensen M.M."/>
            <person name="Li P."/>
            <person name="Marangoni P."/>
            <person name="Jernvall J."/>
            <person name="Klein O.D."/>
        </authorList>
    </citation>
    <scope>NUCLEOTIDE SEQUENCE [LARGE SCALE GENOMIC DNA]</scope>
    <source>
        <strain evidence="2">V071</strain>
    </source>
</reference>
<feature type="non-terminal residue" evidence="2">
    <location>
        <position position="1"/>
    </location>
</feature>
<feature type="region of interest" description="Disordered" evidence="1">
    <location>
        <begin position="1"/>
        <end position="180"/>
    </location>
</feature>
<dbReference type="GO" id="GO:1903575">
    <property type="term" value="P:cornified envelope assembly"/>
    <property type="evidence" value="ECO:0007669"/>
    <property type="project" value="InterPro"/>
</dbReference>
<evidence type="ECO:0000256" key="1">
    <source>
        <dbReference type="SAM" id="MobiDB-lite"/>
    </source>
</evidence>
<feature type="compositionally biased region" description="Gly residues" evidence="1">
    <location>
        <begin position="59"/>
        <end position="83"/>
    </location>
</feature>
<dbReference type="EMBL" id="JBBHLL010000443">
    <property type="protein sequence ID" value="KAK7802859.1"/>
    <property type="molecule type" value="Genomic_DNA"/>
</dbReference>
<evidence type="ECO:0000313" key="3">
    <source>
        <dbReference type="Proteomes" id="UP001488838"/>
    </source>
</evidence>
<sequence>QRGLACGGGFDTLSLGAPFHSQCTNPPPSDSRESNYGGSSSGGGNGGHGGSSGNSHGNSGHGNSGHGNGGHGNGGQGNGGNSGSGSRDIETSNFDEGYSVSRGTGSGSSSSSGSRGGSGGGNRPECDNPGDDVRTSGGSGNQESRESSRLLGGSHDYQEHGSSGNGERNEAVSGLKTLNSDPSSLPFNFDSFWENFKSKMGFINWDAINKGHLPPPSTRALLYFRRLWENFKRKTPFFNWKQIEGSDLPSLQKRAGGAEQNYYNNPQGNPTYNWQYYTKATTAKGAVTPSSSSVSMGA</sequence>
<dbReference type="PANTHER" id="PTHR36881:SF1">
    <property type="entry name" value="DERMOKINE"/>
    <property type="match status" value="1"/>
</dbReference>
<proteinExistence type="predicted"/>
<comment type="caution">
    <text evidence="2">The sequence shown here is derived from an EMBL/GenBank/DDBJ whole genome shotgun (WGS) entry which is preliminary data.</text>
</comment>
<evidence type="ECO:0008006" key="4">
    <source>
        <dbReference type="Google" id="ProtNLM"/>
    </source>
</evidence>
<feature type="compositionally biased region" description="Gly residues" evidence="1">
    <location>
        <begin position="39"/>
        <end position="52"/>
    </location>
</feature>
<feature type="compositionally biased region" description="Gly residues" evidence="1">
    <location>
        <begin position="1"/>
        <end position="10"/>
    </location>
</feature>
<name>A0AAW0HMK6_MYOGA</name>
<protein>
    <recommendedName>
        <fullName evidence="4">Dermokine</fullName>
    </recommendedName>
</protein>
<feature type="compositionally biased region" description="Low complexity" evidence="1">
    <location>
        <begin position="97"/>
        <end position="113"/>
    </location>
</feature>
<keyword evidence="3" id="KW-1185">Reference proteome</keyword>
<dbReference type="Proteomes" id="UP001488838">
    <property type="component" value="Unassembled WGS sequence"/>
</dbReference>
<accession>A0AAW0HMK6</accession>
<gene>
    <name evidence="2" type="ORF">U0070_016342</name>
</gene>
<organism evidence="2 3">
    <name type="scientific">Myodes glareolus</name>
    <name type="common">Bank vole</name>
    <name type="synonym">Clethrionomys glareolus</name>
    <dbReference type="NCBI Taxonomy" id="447135"/>
    <lineage>
        <taxon>Eukaryota</taxon>
        <taxon>Metazoa</taxon>
        <taxon>Chordata</taxon>
        <taxon>Craniata</taxon>
        <taxon>Vertebrata</taxon>
        <taxon>Euteleostomi</taxon>
        <taxon>Mammalia</taxon>
        <taxon>Eutheria</taxon>
        <taxon>Euarchontoglires</taxon>
        <taxon>Glires</taxon>
        <taxon>Rodentia</taxon>
        <taxon>Myomorpha</taxon>
        <taxon>Muroidea</taxon>
        <taxon>Cricetidae</taxon>
        <taxon>Arvicolinae</taxon>
        <taxon>Myodes</taxon>
    </lineage>
</organism>
<dbReference type="PANTHER" id="PTHR36881">
    <property type="entry name" value="DERMOKINE"/>
    <property type="match status" value="1"/>
</dbReference>